<feature type="domain" description="Ammonium transporter AmtB-like" evidence="7">
    <location>
        <begin position="24"/>
        <end position="335"/>
    </location>
</feature>
<dbReference type="PANTHER" id="PTHR11730:SF48">
    <property type="entry name" value="AMMONIUM TRANSPORTER AMTB-LIKE DOMAIN-CONTAINING PROTEIN"/>
    <property type="match status" value="1"/>
</dbReference>
<feature type="transmembrane region" description="Helical" evidence="6">
    <location>
        <begin position="9"/>
        <end position="27"/>
    </location>
</feature>
<dbReference type="GO" id="GO:0097272">
    <property type="term" value="P:ammonium homeostasis"/>
    <property type="evidence" value="ECO:0007669"/>
    <property type="project" value="TreeGrafter"/>
</dbReference>
<keyword evidence="3 6" id="KW-0812">Transmembrane</keyword>
<dbReference type="GO" id="GO:0008519">
    <property type="term" value="F:ammonium channel activity"/>
    <property type="evidence" value="ECO:0007669"/>
    <property type="project" value="InterPro"/>
</dbReference>
<dbReference type="Pfam" id="PF00909">
    <property type="entry name" value="Ammonium_transp"/>
    <property type="match status" value="1"/>
</dbReference>
<dbReference type="Ensembl" id="ENSPTXT00000019606.1">
    <property type="protein sequence ID" value="ENSPTXP00000019027.1"/>
    <property type="gene ID" value="ENSPTXG00000013136.1"/>
</dbReference>
<dbReference type="InterPro" id="IPR024041">
    <property type="entry name" value="NH4_transpt_AmtB-like_dom"/>
</dbReference>
<evidence type="ECO:0000259" key="7">
    <source>
        <dbReference type="Pfam" id="PF00909"/>
    </source>
</evidence>
<reference evidence="8" key="1">
    <citation type="submission" date="2025-08" db="UniProtKB">
        <authorList>
            <consortium name="Ensembl"/>
        </authorList>
    </citation>
    <scope>IDENTIFICATION</scope>
</reference>
<dbReference type="PANTHER" id="PTHR11730">
    <property type="entry name" value="AMMONIUM TRANSPORTER"/>
    <property type="match status" value="1"/>
</dbReference>
<feature type="transmembrane region" description="Helical" evidence="6">
    <location>
        <begin position="118"/>
        <end position="137"/>
    </location>
</feature>
<dbReference type="AlphaFoldDB" id="A0A670Z4N9"/>
<feature type="transmembrane region" description="Helical" evidence="6">
    <location>
        <begin position="274"/>
        <end position="291"/>
    </location>
</feature>
<dbReference type="InterPro" id="IPR002229">
    <property type="entry name" value="RhesusRHD"/>
</dbReference>
<evidence type="ECO:0000256" key="1">
    <source>
        <dbReference type="ARBA" id="ARBA00004141"/>
    </source>
</evidence>
<name>A0A670Z4N9_PSETE</name>
<evidence type="ECO:0000256" key="2">
    <source>
        <dbReference type="ARBA" id="ARBA00011036"/>
    </source>
</evidence>
<feature type="transmembrane region" description="Helical" evidence="6">
    <location>
        <begin position="179"/>
        <end position="198"/>
    </location>
</feature>
<evidence type="ECO:0000256" key="3">
    <source>
        <dbReference type="ARBA" id="ARBA00022692"/>
    </source>
</evidence>
<feature type="transmembrane region" description="Helical" evidence="6">
    <location>
        <begin position="312"/>
        <end position="332"/>
    </location>
</feature>
<comment type="subcellular location">
    <subcellularLocation>
        <location evidence="1">Membrane</location>
        <topology evidence="1">Multi-pass membrane protein</topology>
    </subcellularLocation>
</comment>
<feature type="transmembrane region" description="Helical" evidence="6">
    <location>
        <begin position="89"/>
        <end position="111"/>
    </location>
</feature>
<evidence type="ECO:0000256" key="6">
    <source>
        <dbReference type="SAM" id="Phobius"/>
    </source>
</evidence>
<keyword evidence="5 6" id="KW-0472">Membrane</keyword>
<feature type="transmembrane region" description="Helical" evidence="6">
    <location>
        <begin position="338"/>
        <end position="357"/>
    </location>
</feature>
<feature type="transmembrane region" description="Helical" evidence="6">
    <location>
        <begin position="58"/>
        <end position="77"/>
    </location>
</feature>
<evidence type="ECO:0000313" key="8">
    <source>
        <dbReference type="Ensembl" id="ENSPTXP00000019027.1"/>
    </source>
</evidence>
<keyword evidence="4 6" id="KW-1133">Transmembrane helix</keyword>
<reference evidence="8" key="2">
    <citation type="submission" date="2025-09" db="UniProtKB">
        <authorList>
            <consortium name="Ensembl"/>
        </authorList>
    </citation>
    <scope>IDENTIFICATION</scope>
</reference>
<dbReference type="PRINTS" id="PR00342">
    <property type="entry name" value="RHESUSRHD"/>
</dbReference>
<organism evidence="8 9">
    <name type="scientific">Pseudonaja textilis</name>
    <name type="common">Eastern brown snake</name>
    <dbReference type="NCBI Taxonomy" id="8673"/>
    <lineage>
        <taxon>Eukaryota</taxon>
        <taxon>Metazoa</taxon>
        <taxon>Chordata</taxon>
        <taxon>Craniata</taxon>
        <taxon>Vertebrata</taxon>
        <taxon>Euteleostomi</taxon>
        <taxon>Lepidosauria</taxon>
        <taxon>Squamata</taxon>
        <taxon>Bifurcata</taxon>
        <taxon>Unidentata</taxon>
        <taxon>Episquamata</taxon>
        <taxon>Toxicofera</taxon>
        <taxon>Serpentes</taxon>
        <taxon>Colubroidea</taxon>
        <taxon>Elapidae</taxon>
        <taxon>Hydrophiinae</taxon>
        <taxon>Pseudonaja</taxon>
    </lineage>
</organism>
<dbReference type="Gene3D" id="1.10.3430.10">
    <property type="entry name" value="Ammonium transporter AmtB like domains"/>
    <property type="match status" value="1"/>
</dbReference>
<dbReference type="Proteomes" id="UP000472273">
    <property type="component" value="Unplaced"/>
</dbReference>
<comment type="similarity">
    <text evidence="2">Belongs to the ammonium transporter (TC 2.A.49) family. Rh subfamily.</text>
</comment>
<accession>A0A670Z4N9</accession>
<sequence length="392" mass="42469">MSRVFSTSLRFRLPVLLFVFQGLYTFFSLFQDIQLMLLVGLGLLLAFMKGYGVSAVAYNFLLSNFCMQWALIVQGFIYHYHEGKIHLGLYNLLTAEFATVAVLISAGAILGRTSPIQLLLMGFCEVPLYVASEWLILSYFQAVDIGGSVTVHVFSCYFGLGASIALYRSGLQTGHPKETPSYISDLLSLVGAIFLWVFWPSFVSVLVHPGDGQHRAVLHTWVALSASVLTTFAISSLLEKKGKVSMGHLQNATLAGGVAIGTVADMAINPSGAFLLGILSSLACILGFKYMTPFLANKFRVQDQCGIHNLHGLPGIIGAVAGIATILLQALFQAVGLGVSVIVSLVGGFLTGLLLRLPFLAQPPDQFCFDDELYFQIQNNCSKFEVLMATSP</sequence>
<dbReference type="GO" id="GO:0005886">
    <property type="term" value="C:plasma membrane"/>
    <property type="evidence" value="ECO:0007669"/>
    <property type="project" value="InterPro"/>
</dbReference>
<keyword evidence="9" id="KW-1185">Reference proteome</keyword>
<dbReference type="OMA" id="GPSMYQI"/>
<dbReference type="SUPFAM" id="SSF111352">
    <property type="entry name" value="Ammonium transporter"/>
    <property type="match status" value="1"/>
</dbReference>
<evidence type="ECO:0000256" key="4">
    <source>
        <dbReference type="ARBA" id="ARBA00022989"/>
    </source>
</evidence>
<dbReference type="InterPro" id="IPR029020">
    <property type="entry name" value="Ammonium/urea_transptr"/>
</dbReference>
<evidence type="ECO:0000313" key="9">
    <source>
        <dbReference type="Proteomes" id="UP000472273"/>
    </source>
</evidence>
<feature type="transmembrane region" description="Helical" evidence="6">
    <location>
        <begin position="218"/>
        <end position="237"/>
    </location>
</feature>
<dbReference type="GeneTree" id="ENSGT00950000182844"/>
<feature type="transmembrane region" description="Helical" evidence="6">
    <location>
        <begin position="149"/>
        <end position="167"/>
    </location>
</feature>
<proteinExistence type="inferred from homology"/>
<protein>
    <recommendedName>
        <fullName evidence="7">Ammonium transporter AmtB-like domain-containing protein</fullName>
    </recommendedName>
</protein>
<evidence type="ECO:0000256" key="5">
    <source>
        <dbReference type="ARBA" id="ARBA00023136"/>
    </source>
</evidence>